<evidence type="ECO:0000256" key="7">
    <source>
        <dbReference type="ARBA" id="ARBA00023295"/>
    </source>
</evidence>
<dbReference type="InterPro" id="IPR017853">
    <property type="entry name" value="GH"/>
</dbReference>
<evidence type="ECO:0000256" key="8">
    <source>
        <dbReference type="SAM" id="MobiDB-lite"/>
    </source>
</evidence>
<protein>
    <recommendedName>
        <fullName evidence="4">mannan endo-1,4-beta-mannosidase</fullName>
        <ecNumber evidence="4">3.2.1.78</ecNumber>
    </recommendedName>
</protein>
<dbReference type="FunFam" id="3.20.20.80:FF:000012">
    <property type="entry name" value="Mannan endo-1,4-beta-mannosidase 6"/>
    <property type="match status" value="1"/>
</dbReference>
<feature type="region of interest" description="Disordered" evidence="8">
    <location>
        <begin position="415"/>
        <end position="438"/>
    </location>
</feature>
<proteinExistence type="inferred from homology"/>
<dbReference type="InterPro" id="IPR001547">
    <property type="entry name" value="Glyco_hydro_5"/>
</dbReference>
<comment type="caution">
    <text evidence="11">The sequence shown here is derived from an EMBL/GenBank/DDBJ whole genome shotgun (WGS) entry which is preliminary data.</text>
</comment>
<comment type="catalytic activity">
    <reaction evidence="1">
        <text>Random hydrolysis of (1-&gt;4)-beta-D-mannosidic linkages in mannans, galactomannans and glucomannans.</text>
        <dbReference type="EC" id="3.2.1.78"/>
    </reaction>
</comment>
<evidence type="ECO:0000313" key="12">
    <source>
        <dbReference type="Proteomes" id="UP001370490"/>
    </source>
</evidence>
<evidence type="ECO:0000313" key="11">
    <source>
        <dbReference type="EMBL" id="KAK6938849.1"/>
    </source>
</evidence>
<evidence type="ECO:0000256" key="3">
    <source>
        <dbReference type="ARBA" id="ARBA00005641"/>
    </source>
</evidence>
<dbReference type="SUPFAM" id="SSF51445">
    <property type="entry name" value="(Trans)glycosidases"/>
    <property type="match status" value="1"/>
</dbReference>
<dbReference type="InterPro" id="IPR045053">
    <property type="entry name" value="MAN-like"/>
</dbReference>
<comment type="similarity">
    <text evidence="3">Belongs to the glycosyl hydrolase 5 (cellulase A) family.</text>
</comment>
<feature type="compositionally biased region" description="Polar residues" evidence="8">
    <location>
        <begin position="425"/>
        <end position="438"/>
    </location>
</feature>
<evidence type="ECO:0000256" key="5">
    <source>
        <dbReference type="ARBA" id="ARBA00022525"/>
    </source>
</evidence>
<dbReference type="PANTHER" id="PTHR31451:SF60">
    <property type="entry name" value="MANNAN ENDO-1,4-BETA-MANNOSIDASE 1"/>
    <property type="match status" value="1"/>
</dbReference>
<keyword evidence="6 11" id="KW-0378">Hydrolase</keyword>
<sequence length="438" mass="49225">MKHWGVLWILVLLIQTHEILVKVSALDGFVSTRGVHLMLNGSPFFANGFNAYWLMYIASDPSQRNKVSSAFQQASSLGLTVARTWAFSDGGYSPLQYSPGSYNEQMFQGLDFVISEARRFGVKLILSLVNNYDDFGGKKQYVDWARSQGQSVSSEDDFYTDPVVKGYYKNHVKAVLTRQNTITGVSYKDDPTIMAWELMNEPRCNSEPSGKTLEAWITEMASHLKSIDGAHLLEVGLEGFYGESTPQKQQYNPNPKFQVGTDFIAHNQIPGIDFATVHSYPDQWLKGSSDDQQLSFLNTWINIHIQDAQNILQKPVLFAEFGRTNKDPGYSTYKRDQIFNAVYSAVYSSASSGGAAASGLFWQLLTQGIDNLRDGYEIILNESPSTDSMIAEQSQKLNKVRKMYVRLRNVDQLKRAKEIRDGQQRGANNSTEHPANLV</sequence>
<evidence type="ECO:0000256" key="9">
    <source>
        <dbReference type="SAM" id="SignalP"/>
    </source>
</evidence>
<dbReference type="EC" id="3.2.1.78" evidence="4"/>
<dbReference type="Pfam" id="PF26410">
    <property type="entry name" value="GH5_mannosidase"/>
    <property type="match status" value="1"/>
</dbReference>
<feature type="chain" id="PRO_5042929391" description="mannan endo-1,4-beta-mannosidase" evidence="9">
    <location>
        <begin position="26"/>
        <end position="438"/>
    </location>
</feature>
<reference evidence="11 12" key="1">
    <citation type="submission" date="2023-12" db="EMBL/GenBank/DDBJ databases">
        <title>A high-quality genome assembly for Dillenia turbinata (Dilleniales).</title>
        <authorList>
            <person name="Chanderbali A."/>
        </authorList>
    </citation>
    <scope>NUCLEOTIDE SEQUENCE [LARGE SCALE GENOMIC DNA]</scope>
    <source>
        <strain evidence="11">LSX21</strain>
        <tissue evidence="11">Leaf</tissue>
    </source>
</reference>
<dbReference type="EMBL" id="JBAMMX010000006">
    <property type="protein sequence ID" value="KAK6938849.1"/>
    <property type="molecule type" value="Genomic_DNA"/>
</dbReference>
<evidence type="ECO:0000256" key="4">
    <source>
        <dbReference type="ARBA" id="ARBA00012706"/>
    </source>
</evidence>
<dbReference type="GO" id="GO:0005576">
    <property type="term" value="C:extracellular region"/>
    <property type="evidence" value="ECO:0007669"/>
    <property type="project" value="UniProtKB-SubCell"/>
</dbReference>
<dbReference type="GO" id="GO:0000272">
    <property type="term" value="P:polysaccharide catabolic process"/>
    <property type="evidence" value="ECO:0007669"/>
    <property type="project" value="InterPro"/>
</dbReference>
<evidence type="ECO:0000256" key="2">
    <source>
        <dbReference type="ARBA" id="ARBA00004613"/>
    </source>
</evidence>
<comment type="subcellular location">
    <subcellularLocation>
        <location evidence="2">Secreted</location>
    </subcellularLocation>
</comment>
<dbReference type="Gene3D" id="3.20.20.80">
    <property type="entry name" value="Glycosidases"/>
    <property type="match status" value="1"/>
</dbReference>
<keyword evidence="7" id="KW-0326">Glycosidase</keyword>
<gene>
    <name evidence="11" type="ORF">RJ641_032357</name>
</gene>
<name>A0AAN8ZFD5_9MAGN</name>
<organism evidence="11 12">
    <name type="scientific">Dillenia turbinata</name>
    <dbReference type="NCBI Taxonomy" id="194707"/>
    <lineage>
        <taxon>Eukaryota</taxon>
        <taxon>Viridiplantae</taxon>
        <taxon>Streptophyta</taxon>
        <taxon>Embryophyta</taxon>
        <taxon>Tracheophyta</taxon>
        <taxon>Spermatophyta</taxon>
        <taxon>Magnoliopsida</taxon>
        <taxon>eudicotyledons</taxon>
        <taxon>Gunneridae</taxon>
        <taxon>Pentapetalae</taxon>
        <taxon>Dilleniales</taxon>
        <taxon>Dilleniaceae</taxon>
        <taxon>Dillenia</taxon>
    </lineage>
</organism>
<dbReference type="AlphaFoldDB" id="A0AAN8ZFD5"/>
<dbReference type="GO" id="GO:0016985">
    <property type="term" value="F:mannan endo-1,4-beta-mannosidase activity"/>
    <property type="evidence" value="ECO:0007669"/>
    <property type="project" value="UniProtKB-EC"/>
</dbReference>
<keyword evidence="5" id="KW-0964">Secreted</keyword>
<keyword evidence="12" id="KW-1185">Reference proteome</keyword>
<dbReference type="Proteomes" id="UP001370490">
    <property type="component" value="Unassembled WGS sequence"/>
</dbReference>
<keyword evidence="9" id="KW-0732">Signal</keyword>
<dbReference type="PANTHER" id="PTHR31451">
    <property type="match status" value="1"/>
</dbReference>
<evidence type="ECO:0000259" key="10">
    <source>
        <dbReference type="Pfam" id="PF26410"/>
    </source>
</evidence>
<evidence type="ECO:0000256" key="1">
    <source>
        <dbReference type="ARBA" id="ARBA00001678"/>
    </source>
</evidence>
<accession>A0AAN8ZFD5</accession>
<evidence type="ECO:0000256" key="6">
    <source>
        <dbReference type="ARBA" id="ARBA00022801"/>
    </source>
</evidence>
<feature type="domain" description="Glycoside hydrolase family 5" evidence="10">
    <location>
        <begin position="29"/>
        <end position="363"/>
    </location>
</feature>
<feature type="signal peptide" evidence="9">
    <location>
        <begin position="1"/>
        <end position="25"/>
    </location>
</feature>